<dbReference type="OrthoDB" id="5876595at2759"/>
<sequence>MCHTALLFALQIFYAQANCTRTDWVCNKECRLEYLNQSTGICVKPLPEENCFGTPIRYNFVLDKPVLDDLPKYKVISKFPRCWSVMGPLLCAVAYRPCANRSFFEYSMKEVCIGSYISHFFLSLPKSNYFPVILH</sequence>
<keyword evidence="3" id="KW-1185">Reference proteome</keyword>
<name>A0A183EDA7_9BILA</name>
<dbReference type="Gene3D" id="1.10.2000.10">
    <property type="entry name" value="Frizzled cysteine-rich domain"/>
    <property type="match status" value="1"/>
</dbReference>
<reference evidence="2 3" key="2">
    <citation type="submission" date="2018-11" db="EMBL/GenBank/DDBJ databases">
        <authorList>
            <consortium name="Pathogen Informatics"/>
        </authorList>
    </citation>
    <scope>NUCLEOTIDE SEQUENCE [LARGE SCALE GENOMIC DNA]</scope>
</reference>
<reference evidence="4" key="1">
    <citation type="submission" date="2016-06" db="UniProtKB">
        <authorList>
            <consortium name="WormBaseParasite"/>
        </authorList>
    </citation>
    <scope>IDENTIFICATION</scope>
</reference>
<evidence type="ECO:0000256" key="1">
    <source>
        <dbReference type="SAM" id="SignalP"/>
    </source>
</evidence>
<dbReference type="EMBL" id="UYRT01087630">
    <property type="protein sequence ID" value="VDN32780.1"/>
    <property type="molecule type" value="Genomic_DNA"/>
</dbReference>
<dbReference type="InterPro" id="IPR036790">
    <property type="entry name" value="Frizzled_dom_sf"/>
</dbReference>
<organism evidence="4">
    <name type="scientific">Gongylonema pulchrum</name>
    <dbReference type="NCBI Taxonomy" id="637853"/>
    <lineage>
        <taxon>Eukaryota</taxon>
        <taxon>Metazoa</taxon>
        <taxon>Ecdysozoa</taxon>
        <taxon>Nematoda</taxon>
        <taxon>Chromadorea</taxon>
        <taxon>Rhabditida</taxon>
        <taxon>Spirurina</taxon>
        <taxon>Spiruromorpha</taxon>
        <taxon>Spiruroidea</taxon>
        <taxon>Gongylonematidae</taxon>
        <taxon>Gongylonema</taxon>
    </lineage>
</organism>
<accession>A0A183EDA7</accession>
<evidence type="ECO:0000313" key="3">
    <source>
        <dbReference type="Proteomes" id="UP000271098"/>
    </source>
</evidence>
<dbReference type="Proteomes" id="UP000271098">
    <property type="component" value="Unassembled WGS sequence"/>
</dbReference>
<keyword evidence="1" id="KW-0732">Signal</keyword>
<feature type="signal peptide" evidence="1">
    <location>
        <begin position="1"/>
        <end position="17"/>
    </location>
</feature>
<feature type="chain" id="PRO_5043139099" evidence="1">
    <location>
        <begin position="18"/>
        <end position="135"/>
    </location>
</feature>
<gene>
    <name evidence="2" type="ORF">GPUH_LOCUS18948</name>
</gene>
<dbReference type="WBParaSite" id="GPUH_0001897301-mRNA-1">
    <property type="protein sequence ID" value="GPUH_0001897301-mRNA-1"/>
    <property type="gene ID" value="GPUH_0001897301"/>
</dbReference>
<proteinExistence type="predicted"/>
<evidence type="ECO:0000313" key="4">
    <source>
        <dbReference type="WBParaSite" id="GPUH_0001897301-mRNA-1"/>
    </source>
</evidence>
<dbReference type="AlphaFoldDB" id="A0A183EDA7"/>
<protein>
    <submittedName>
        <fullName evidence="4">Methuselah_N domain-containing protein</fullName>
    </submittedName>
</protein>
<evidence type="ECO:0000313" key="2">
    <source>
        <dbReference type="EMBL" id="VDN32780.1"/>
    </source>
</evidence>